<protein>
    <submittedName>
        <fullName evidence="3">HAMP domain-containing protein</fullName>
    </submittedName>
</protein>
<dbReference type="RefSeq" id="WP_072905334.1">
    <property type="nucleotide sequence ID" value="NZ_FQZT01000001.1"/>
</dbReference>
<gene>
    <name evidence="3" type="ORF">SAMN02745165_00343</name>
</gene>
<evidence type="ECO:0000313" key="3">
    <source>
        <dbReference type="EMBL" id="SHI53767.1"/>
    </source>
</evidence>
<dbReference type="OrthoDB" id="5405756at2"/>
<dbReference type="PROSITE" id="PS50885">
    <property type="entry name" value="HAMP"/>
    <property type="match status" value="1"/>
</dbReference>
<dbReference type="SUPFAM" id="SSF158472">
    <property type="entry name" value="HAMP domain-like"/>
    <property type="match status" value="1"/>
</dbReference>
<reference evidence="3 4" key="1">
    <citation type="submission" date="2016-11" db="EMBL/GenBank/DDBJ databases">
        <authorList>
            <person name="Jaros S."/>
            <person name="Januszkiewicz K."/>
            <person name="Wedrychowicz H."/>
        </authorList>
    </citation>
    <scope>NUCLEOTIDE SEQUENCE [LARGE SCALE GENOMIC DNA]</scope>
    <source>
        <strain evidence="3 4">DSM 5091</strain>
    </source>
</reference>
<dbReference type="InterPro" id="IPR003660">
    <property type="entry name" value="HAMP_dom"/>
</dbReference>
<organism evidence="3 4">
    <name type="scientific">Malonomonas rubra DSM 5091</name>
    <dbReference type="NCBI Taxonomy" id="1122189"/>
    <lineage>
        <taxon>Bacteria</taxon>
        <taxon>Pseudomonadati</taxon>
        <taxon>Thermodesulfobacteriota</taxon>
        <taxon>Desulfuromonadia</taxon>
        <taxon>Desulfuromonadales</taxon>
        <taxon>Geopsychrobacteraceae</taxon>
        <taxon>Malonomonas</taxon>
    </lineage>
</organism>
<proteinExistence type="predicted"/>
<keyword evidence="4" id="KW-1185">Reference proteome</keyword>
<dbReference type="EMBL" id="FQZT01000001">
    <property type="protein sequence ID" value="SHI53767.1"/>
    <property type="molecule type" value="Genomic_DNA"/>
</dbReference>
<name>A0A1M6BYI7_MALRU</name>
<evidence type="ECO:0000256" key="1">
    <source>
        <dbReference type="SAM" id="Phobius"/>
    </source>
</evidence>
<evidence type="ECO:0000259" key="2">
    <source>
        <dbReference type="PROSITE" id="PS50885"/>
    </source>
</evidence>
<evidence type="ECO:0000313" key="4">
    <source>
        <dbReference type="Proteomes" id="UP000184171"/>
    </source>
</evidence>
<feature type="transmembrane region" description="Helical" evidence="1">
    <location>
        <begin position="29"/>
        <end position="49"/>
    </location>
</feature>
<dbReference type="GO" id="GO:0007165">
    <property type="term" value="P:signal transduction"/>
    <property type="evidence" value="ECO:0007669"/>
    <property type="project" value="InterPro"/>
</dbReference>
<dbReference type="GO" id="GO:0016020">
    <property type="term" value="C:membrane"/>
    <property type="evidence" value="ECO:0007669"/>
    <property type="project" value="InterPro"/>
</dbReference>
<keyword evidence="1" id="KW-0812">Transmembrane</keyword>
<dbReference type="CDD" id="cd06225">
    <property type="entry name" value="HAMP"/>
    <property type="match status" value="1"/>
</dbReference>
<dbReference type="AlphaFoldDB" id="A0A1M6BYI7"/>
<keyword evidence="1" id="KW-0472">Membrane</keyword>
<feature type="transmembrane region" description="Helical" evidence="1">
    <location>
        <begin position="69"/>
        <end position="92"/>
    </location>
</feature>
<sequence>MAENGSRKDRKKLNLKVKKEFQSWMLKQVLLAVAISSVVAAIILYFYARQEVVDSFFTAHVKIRRVSDLLLPVVFAGSVVSLVVGVVLSLFLPQKIAGPIYRIEQSLEKIGDGDLTTNIKLRDKDRLKDLAENVNKATFSLRVQVHEAKAVCMELEKAYLDNDDAKVSELMQRQKELIAKLIT</sequence>
<dbReference type="STRING" id="1122189.SAMN02745165_00343"/>
<keyword evidence="1" id="KW-1133">Transmembrane helix</keyword>
<dbReference type="Proteomes" id="UP000184171">
    <property type="component" value="Unassembled WGS sequence"/>
</dbReference>
<dbReference type="Gene3D" id="6.10.340.10">
    <property type="match status" value="1"/>
</dbReference>
<accession>A0A1M6BYI7</accession>
<feature type="domain" description="HAMP" evidence="2">
    <location>
        <begin position="94"/>
        <end position="146"/>
    </location>
</feature>